<dbReference type="EMBL" id="BJOU01000001">
    <property type="protein sequence ID" value="GED97620.1"/>
    <property type="molecule type" value="Genomic_DNA"/>
</dbReference>
<dbReference type="AlphaFoldDB" id="A0A7I9UXS3"/>
<evidence type="ECO:0000256" key="1">
    <source>
        <dbReference type="ARBA" id="ARBA00022729"/>
    </source>
</evidence>
<keyword evidence="1 3" id="KW-0732">Signal</keyword>
<feature type="signal peptide" evidence="3">
    <location>
        <begin position="1"/>
        <end position="21"/>
    </location>
</feature>
<dbReference type="GO" id="GO:0016787">
    <property type="term" value="F:hydrolase activity"/>
    <property type="evidence" value="ECO:0007669"/>
    <property type="project" value="UniProtKB-KW"/>
</dbReference>
<dbReference type="PANTHER" id="PTHR43037">
    <property type="entry name" value="UNNAMED PRODUCT-RELATED"/>
    <property type="match status" value="1"/>
</dbReference>
<dbReference type="GO" id="GO:0005576">
    <property type="term" value="C:extracellular region"/>
    <property type="evidence" value="ECO:0007669"/>
    <property type="project" value="InterPro"/>
</dbReference>
<protein>
    <recommendedName>
        <fullName evidence="6">Esterase</fullName>
    </recommendedName>
</protein>
<evidence type="ECO:0000256" key="3">
    <source>
        <dbReference type="SAM" id="SignalP"/>
    </source>
</evidence>
<dbReference type="SUPFAM" id="SSF53474">
    <property type="entry name" value="alpha/beta-Hydrolases"/>
    <property type="match status" value="1"/>
</dbReference>
<gene>
    <name evidence="4" type="ORF">nbrc107697_16590</name>
</gene>
<evidence type="ECO:0000256" key="2">
    <source>
        <dbReference type="ARBA" id="ARBA00022801"/>
    </source>
</evidence>
<reference evidence="5" key="1">
    <citation type="submission" date="2019-06" db="EMBL/GenBank/DDBJ databases">
        <title>Gordonia isolated from sludge of a wastewater treatment plant.</title>
        <authorList>
            <person name="Tamura T."/>
            <person name="Aoyama K."/>
            <person name="Kang Y."/>
            <person name="Saito S."/>
            <person name="Akiyama N."/>
            <person name="Yazawa K."/>
            <person name="Gonoi T."/>
            <person name="Mikami Y."/>
        </authorList>
    </citation>
    <scope>NUCLEOTIDE SEQUENCE [LARGE SCALE GENOMIC DNA]</scope>
    <source>
        <strain evidence="5">NBRC 107697</strain>
    </source>
</reference>
<accession>A0A7I9UXS3</accession>
<name>A0A7I9UXS3_9ACTN</name>
<dbReference type="InterPro" id="IPR010126">
    <property type="entry name" value="Esterase_phb"/>
</dbReference>
<sequence length="297" mass="30302">MLTAVAAALCATVLAGGAVSAAPPASGPDGTLVTTTLTNAAGTRAYQVYTPRGLAPGRPLIAWVHGTSKVRNGDPMGLRRSNTLLAEADRLGFSVVAPLQSLRANGSGMWQFFEPAGLTRGHGEVSILADILRIAARDQRADPRRIYAIGHSAGGGAVQVLGALYPDIVSAIAVSAGFPFLGDPTGTAARRARAGRPVPTFLIHGDRDDVAPPIIGAAELSAALSANGIGGARPSGSRYLPAVGADRYPTRITTFGAGRTEVVVAEVIGAGHQTGPGGVTLNGPRLDRWVVGFLLAH</sequence>
<proteinExistence type="predicted"/>
<comment type="caution">
    <text evidence="4">The sequence shown here is derived from an EMBL/GenBank/DDBJ whole genome shotgun (WGS) entry which is preliminary data.</text>
</comment>
<keyword evidence="2" id="KW-0378">Hydrolase</keyword>
<dbReference type="Gene3D" id="3.40.50.1820">
    <property type="entry name" value="alpha/beta hydrolase"/>
    <property type="match status" value="1"/>
</dbReference>
<keyword evidence="5" id="KW-1185">Reference proteome</keyword>
<dbReference type="PANTHER" id="PTHR43037:SF1">
    <property type="entry name" value="BLL1128 PROTEIN"/>
    <property type="match status" value="1"/>
</dbReference>
<organism evidence="4 5">
    <name type="scientific">Gordonia crocea</name>
    <dbReference type="NCBI Taxonomy" id="589162"/>
    <lineage>
        <taxon>Bacteria</taxon>
        <taxon>Bacillati</taxon>
        <taxon>Actinomycetota</taxon>
        <taxon>Actinomycetes</taxon>
        <taxon>Mycobacteriales</taxon>
        <taxon>Gordoniaceae</taxon>
        <taxon>Gordonia</taxon>
    </lineage>
</organism>
<dbReference type="Proteomes" id="UP000444980">
    <property type="component" value="Unassembled WGS sequence"/>
</dbReference>
<dbReference type="Pfam" id="PF10503">
    <property type="entry name" value="Esterase_PHB"/>
    <property type="match status" value="1"/>
</dbReference>
<dbReference type="OrthoDB" id="9767239at2"/>
<evidence type="ECO:0008006" key="6">
    <source>
        <dbReference type="Google" id="ProtNLM"/>
    </source>
</evidence>
<evidence type="ECO:0000313" key="5">
    <source>
        <dbReference type="Proteomes" id="UP000444980"/>
    </source>
</evidence>
<dbReference type="InterPro" id="IPR029058">
    <property type="entry name" value="AB_hydrolase_fold"/>
</dbReference>
<dbReference type="InterPro" id="IPR050955">
    <property type="entry name" value="Plant_Biomass_Hydrol_Est"/>
</dbReference>
<feature type="chain" id="PRO_5029838847" description="Esterase" evidence="3">
    <location>
        <begin position="22"/>
        <end position="297"/>
    </location>
</feature>
<evidence type="ECO:0000313" key="4">
    <source>
        <dbReference type="EMBL" id="GED97620.1"/>
    </source>
</evidence>